<comment type="caution">
    <text evidence="1">The sequence shown here is derived from an EMBL/GenBank/DDBJ whole genome shotgun (WGS) entry which is preliminary data.</text>
</comment>
<evidence type="ECO:0000313" key="2">
    <source>
        <dbReference type="Proteomes" id="UP001215280"/>
    </source>
</evidence>
<organism evidence="1 2">
    <name type="scientific">Mycena maculata</name>
    <dbReference type="NCBI Taxonomy" id="230809"/>
    <lineage>
        <taxon>Eukaryota</taxon>
        <taxon>Fungi</taxon>
        <taxon>Dikarya</taxon>
        <taxon>Basidiomycota</taxon>
        <taxon>Agaricomycotina</taxon>
        <taxon>Agaricomycetes</taxon>
        <taxon>Agaricomycetidae</taxon>
        <taxon>Agaricales</taxon>
        <taxon>Marasmiineae</taxon>
        <taxon>Mycenaceae</taxon>
        <taxon>Mycena</taxon>
    </lineage>
</organism>
<dbReference type="EMBL" id="JARJLG010000112">
    <property type="protein sequence ID" value="KAJ7743460.1"/>
    <property type="molecule type" value="Genomic_DNA"/>
</dbReference>
<dbReference type="Proteomes" id="UP001215280">
    <property type="component" value="Unassembled WGS sequence"/>
</dbReference>
<reference evidence="1" key="1">
    <citation type="submission" date="2023-03" db="EMBL/GenBank/DDBJ databases">
        <title>Massive genome expansion in bonnet fungi (Mycena s.s.) driven by repeated elements and novel gene families across ecological guilds.</title>
        <authorList>
            <consortium name="Lawrence Berkeley National Laboratory"/>
            <person name="Harder C.B."/>
            <person name="Miyauchi S."/>
            <person name="Viragh M."/>
            <person name="Kuo A."/>
            <person name="Thoen E."/>
            <person name="Andreopoulos B."/>
            <person name="Lu D."/>
            <person name="Skrede I."/>
            <person name="Drula E."/>
            <person name="Henrissat B."/>
            <person name="Morin E."/>
            <person name="Kohler A."/>
            <person name="Barry K."/>
            <person name="LaButti K."/>
            <person name="Morin E."/>
            <person name="Salamov A."/>
            <person name="Lipzen A."/>
            <person name="Mereny Z."/>
            <person name="Hegedus B."/>
            <person name="Baldrian P."/>
            <person name="Stursova M."/>
            <person name="Weitz H."/>
            <person name="Taylor A."/>
            <person name="Grigoriev I.V."/>
            <person name="Nagy L.G."/>
            <person name="Martin F."/>
            <person name="Kauserud H."/>
        </authorList>
    </citation>
    <scope>NUCLEOTIDE SEQUENCE</scope>
    <source>
        <strain evidence="1">CBHHK188m</strain>
    </source>
</reference>
<evidence type="ECO:0000313" key="1">
    <source>
        <dbReference type="EMBL" id="KAJ7743460.1"/>
    </source>
</evidence>
<keyword evidence="2" id="KW-1185">Reference proteome</keyword>
<name>A0AAD7N336_9AGAR</name>
<proteinExistence type="predicted"/>
<dbReference type="AlphaFoldDB" id="A0AAD7N336"/>
<accession>A0AAD7N336</accession>
<protein>
    <submittedName>
        <fullName evidence="1">Uncharacterized protein</fullName>
    </submittedName>
</protein>
<sequence>MPPVTFLTDPAFDVNAFPKIFCYDGQDAHLFYPNFFFQKVTFPQVFYGSKVPAPTFKILVSNQKKLGHRYIDTSIMSHSIKLLRVMSSTGYSIICPPNPSPEVGLQLANQRPVINLFEVRSGLAQSKFQINSVLLNLPESRASSCSECPTNKHVCKANPHIQTTIKPGISKSVSKG</sequence>
<gene>
    <name evidence="1" type="ORF">DFH07DRAFT_777380</name>
</gene>